<proteinExistence type="predicted"/>
<name>A0A8J6QNG9_9GAMM</name>
<comment type="caution">
    <text evidence="1">The sequence shown here is derived from an EMBL/GenBank/DDBJ whole genome shotgun (WGS) entry which is preliminary data.</text>
</comment>
<evidence type="ECO:0000313" key="1">
    <source>
        <dbReference type="EMBL" id="MBD1391301.1"/>
    </source>
</evidence>
<protein>
    <submittedName>
        <fullName evidence="1">Uncharacterized protein</fullName>
    </submittedName>
</protein>
<gene>
    <name evidence="1" type="ORF">IC617_17885</name>
</gene>
<keyword evidence="2" id="KW-1185">Reference proteome</keyword>
<reference evidence="1" key="1">
    <citation type="submission" date="2020-09" db="EMBL/GenBank/DDBJ databases">
        <title>A novel bacterium of genus Neiella, isolated from South China Sea.</title>
        <authorList>
            <person name="Huang H."/>
            <person name="Mo K."/>
            <person name="Hu Y."/>
        </authorList>
    </citation>
    <scope>NUCLEOTIDE SEQUENCE</scope>
    <source>
        <strain evidence="1">HB171785</strain>
    </source>
</reference>
<dbReference type="Proteomes" id="UP000638014">
    <property type="component" value="Unassembled WGS sequence"/>
</dbReference>
<organism evidence="1 2">
    <name type="scientific">Neiella litorisoli</name>
    <dbReference type="NCBI Taxonomy" id="2771431"/>
    <lineage>
        <taxon>Bacteria</taxon>
        <taxon>Pseudomonadati</taxon>
        <taxon>Pseudomonadota</taxon>
        <taxon>Gammaproteobacteria</taxon>
        <taxon>Alteromonadales</taxon>
        <taxon>Echinimonadaceae</taxon>
        <taxon>Neiella</taxon>
    </lineage>
</organism>
<sequence length="47" mass="5178">MSGFIEVLGYLKNTKRTEIAAAQSVKSSSAPSTKASYFRYATERTDD</sequence>
<dbReference type="RefSeq" id="WP_191146359.1">
    <property type="nucleotide sequence ID" value="NZ_JACXAF010000034.1"/>
</dbReference>
<accession>A0A8J6QNG9</accession>
<evidence type="ECO:0000313" key="2">
    <source>
        <dbReference type="Proteomes" id="UP000638014"/>
    </source>
</evidence>
<dbReference type="AlphaFoldDB" id="A0A8J6QNG9"/>
<dbReference type="EMBL" id="JACXAF010000034">
    <property type="protein sequence ID" value="MBD1391301.1"/>
    <property type="molecule type" value="Genomic_DNA"/>
</dbReference>